<evidence type="ECO:0000256" key="9">
    <source>
        <dbReference type="ARBA" id="ARBA00022989"/>
    </source>
</evidence>
<evidence type="ECO:0000259" key="12">
    <source>
        <dbReference type="PROSITE" id="PS51104"/>
    </source>
</evidence>
<gene>
    <name evidence="13" type="ORF">CHL78_013250</name>
</gene>
<feature type="transmembrane region" description="Helical" evidence="11">
    <location>
        <begin position="431"/>
        <end position="450"/>
    </location>
</feature>
<dbReference type="GO" id="GO:0009401">
    <property type="term" value="P:phosphoenolpyruvate-dependent sugar phosphotransferase system"/>
    <property type="evidence" value="ECO:0007669"/>
    <property type="project" value="UniProtKB-KW"/>
</dbReference>
<dbReference type="GO" id="GO:0005886">
    <property type="term" value="C:plasma membrane"/>
    <property type="evidence" value="ECO:0007669"/>
    <property type="project" value="UniProtKB-SubCell"/>
</dbReference>
<organism evidence="13 14">
    <name type="scientific">Romboutsia weinsteinii</name>
    <dbReference type="NCBI Taxonomy" id="2020949"/>
    <lineage>
        <taxon>Bacteria</taxon>
        <taxon>Bacillati</taxon>
        <taxon>Bacillota</taxon>
        <taxon>Clostridia</taxon>
        <taxon>Peptostreptococcales</taxon>
        <taxon>Peptostreptococcaceae</taxon>
        <taxon>Romboutsia</taxon>
    </lineage>
</organism>
<evidence type="ECO:0000256" key="8">
    <source>
        <dbReference type="ARBA" id="ARBA00022692"/>
    </source>
</evidence>
<dbReference type="InterPro" id="IPR006327">
    <property type="entry name" value="PTS_IIC_fruc"/>
</dbReference>
<keyword evidence="10 11" id="KW-0472">Membrane</keyword>
<evidence type="ECO:0000256" key="2">
    <source>
        <dbReference type="ARBA" id="ARBA00022448"/>
    </source>
</evidence>
<evidence type="ECO:0000256" key="3">
    <source>
        <dbReference type="ARBA" id="ARBA00022475"/>
    </source>
</evidence>
<dbReference type="InterPro" id="IPR003501">
    <property type="entry name" value="PTS_EIIB_2/3"/>
</dbReference>
<feature type="transmembrane region" description="Helical" evidence="11">
    <location>
        <begin position="329"/>
        <end position="347"/>
    </location>
</feature>
<evidence type="ECO:0000256" key="5">
    <source>
        <dbReference type="ARBA" id="ARBA00022597"/>
    </source>
</evidence>
<keyword evidence="4" id="KW-0597">Phosphoprotein</keyword>
<dbReference type="NCBIfam" id="TIGR01427">
    <property type="entry name" value="PTS_IIC_fructo"/>
    <property type="match status" value="1"/>
</dbReference>
<evidence type="ECO:0000256" key="4">
    <source>
        <dbReference type="ARBA" id="ARBA00022553"/>
    </source>
</evidence>
<feature type="transmembrane region" description="Helical" evidence="11">
    <location>
        <begin position="173"/>
        <end position="194"/>
    </location>
</feature>
<dbReference type="InterPro" id="IPR036095">
    <property type="entry name" value="PTS_EIIB-like_sf"/>
</dbReference>
<feature type="transmembrane region" description="Helical" evidence="11">
    <location>
        <begin position="287"/>
        <end position="309"/>
    </location>
</feature>
<comment type="caution">
    <text evidence="13">The sequence shown here is derived from an EMBL/GenBank/DDBJ whole genome shotgun (WGS) entry which is preliminary data.</text>
</comment>
<evidence type="ECO:0000313" key="13">
    <source>
        <dbReference type="EMBL" id="RDY26451.1"/>
    </source>
</evidence>
<keyword evidence="2" id="KW-0813">Transport</keyword>
<keyword evidence="3" id="KW-1003">Cell membrane</keyword>
<dbReference type="AlphaFoldDB" id="A0A255I6K9"/>
<evidence type="ECO:0000313" key="14">
    <source>
        <dbReference type="Proteomes" id="UP000215694"/>
    </source>
</evidence>
<comment type="subcellular location">
    <subcellularLocation>
        <location evidence="1">Cell inner membrane</location>
        <topology evidence="1">Multi-pass membrane protein</topology>
    </subcellularLocation>
</comment>
<dbReference type="RefSeq" id="WP_094368781.1">
    <property type="nucleotide sequence ID" value="NZ_NOJY02000026.1"/>
</dbReference>
<evidence type="ECO:0000256" key="6">
    <source>
        <dbReference type="ARBA" id="ARBA00022679"/>
    </source>
</evidence>
<feature type="transmembrane region" description="Helical" evidence="11">
    <location>
        <begin position="201"/>
        <end position="229"/>
    </location>
</feature>
<proteinExistence type="predicted"/>
<dbReference type="OrthoDB" id="9782569at2"/>
<dbReference type="GO" id="GO:0022877">
    <property type="term" value="F:protein-N(PI)-phosphohistidine-fructose phosphotransferase system transporter activity"/>
    <property type="evidence" value="ECO:0007669"/>
    <property type="project" value="InterPro"/>
</dbReference>
<protein>
    <recommendedName>
        <fullName evidence="12">PTS EIIC type-2 domain-containing protein</fullName>
    </recommendedName>
</protein>
<dbReference type="GO" id="GO:0090563">
    <property type="term" value="F:protein-phosphocysteine-sugar phosphotransferase activity"/>
    <property type="evidence" value="ECO:0007669"/>
    <property type="project" value="TreeGrafter"/>
</dbReference>
<dbReference type="InterPro" id="IPR003353">
    <property type="entry name" value="PTS_IIB_fruc"/>
</dbReference>
<dbReference type="Pfam" id="PF02302">
    <property type="entry name" value="PTS_IIB"/>
    <property type="match status" value="1"/>
</dbReference>
<dbReference type="GO" id="GO:0005351">
    <property type="term" value="F:carbohydrate:proton symporter activity"/>
    <property type="evidence" value="ECO:0007669"/>
    <property type="project" value="InterPro"/>
</dbReference>
<keyword evidence="5" id="KW-0762">Sugar transport</keyword>
<evidence type="ECO:0000256" key="10">
    <source>
        <dbReference type="ARBA" id="ARBA00023136"/>
    </source>
</evidence>
<feature type="transmembrane region" description="Helical" evidence="11">
    <location>
        <begin position="368"/>
        <end position="391"/>
    </location>
</feature>
<keyword evidence="8 11" id="KW-0812">Transmembrane</keyword>
<dbReference type="PANTHER" id="PTHR30505">
    <property type="entry name" value="FRUCTOSE-LIKE PERMEASE"/>
    <property type="match status" value="1"/>
</dbReference>
<dbReference type="InterPro" id="IPR003352">
    <property type="entry name" value="PTS_EIIC"/>
</dbReference>
<dbReference type="EMBL" id="NOJY02000026">
    <property type="protein sequence ID" value="RDY26451.1"/>
    <property type="molecule type" value="Genomic_DNA"/>
</dbReference>
<dbReference type="Proteomes" id="UP000215694">
    <property type="component" value="Unassembled WGS sequence"/>
</dbReference>
<dbReference type="PROSITE" id="PS51104">
    <property type="entry name" value="PTS_EIIC_TYPE_2"/>
    <property type="match status" value="1"/>
</dbReference>
<evidence type="ECO:0000256" key="1">
    <source>
        <dbReference type="ARBA" id="ARBA00004429"/>
    </source>
</evidence>
<dbReference type="InterPro" id="IPR013014">
    <property type="entry name" value="PTS_EIIC_2"/>
</dbReference>
<accession>A0A255I6K9</accession>
<feature type="transmembrane region" description="Helical" evidence="11">
    <location>
        <begin position="249"/>
        <end position="275"/>
    </location>
</feature>
<evidence type="ECO:0000256" key="7">
    <source>
        <dbReference type="ARBA" id="ARBA00022683"/>
    </source>
</evidence>
<keyword evidence="9 11" id="KW-1133">Transmembrane helix</keyword>
<name>A0A255I6K9_9FIRM</name>
<feature type="domain" description="PTS EIIC type-2" evidence="12">
    <location>
        <begin position="163"/>
        <end position="501"/>
    </location>
</feature>
<evidence type="ECO:0000256" key="11">
    <source>
        <dbReference type="SAM" id="Phobius"/>
    </source>
</evidence>
<keyword evidence="7" id="KW-0598">Phosphotransferase system</keyword>
<dbReference type="Pfam" id="PF02378">
    <property type="entry name" value="PTS_EIIC"/>
    <property type="match status" value="1"/>
</dbReference>
<sequence>MSLKIVGISNCPVGIAHTYMVAQALIKEGNNRGHNIKIETQGALGCENKLSDEDIEGAECVILAVGRSLSDEELKKFESKIVITRDINEVLRDIDRVFDDLELEVKSNKLNNYKQEEVHFPKDEIDNLEKDIEINKYTSIENLLDDKQKIHNTNKNLNIKNNIFKHIMHGISYTIPLAVAGGMLMVLSSSIYGIKGELSEFVYILQSIGMVGISLMTPILGAYIAYSIADKPALAPALLGSYLANSKDILGINGNSGFLGAIVVGILVGYFVKYLKKIKVHKNVDHLMGFIIIPVLATLIITTVVYYIIAPITSFVTINISQYLNSMSSQNTIVVCAIVGIMTVLDMGGPINKAAYLFALGMVEQGNLIYFGTVAITNLMPPISVGIATFIKPNLFNKEEIEAGASSIIVGSFGITEPAIPYAVNDPIPIMSAQIISAIIAASIGCIFNVKRVAPGASIVDPIIGNITPMLGFYITVIIGVAINTLLVVLFKSMKLKLNNK</sequence>
<dbReference type="CDD" id="cd05569">
    <property type="entry name" value="PTS_IIB_fructose"/>
    <property type="match status" value="1"/>
</dbReference>
<dbReference type="PANTHER" id="PTHR30505:SF0">
    <property type="entry name" value="FRUCTOSE-LIKE PTS SYSTEM EIIBC COMPONENT-RELATED"/>
    <property type="match status" value="1"/>
</dbReference>
<dbReference type="InterPro" id="IPR050864">
    <property type="entry name" value="Bacterial_PTS_Sugar_Transport"/>
</dbReference>
<feature type="transmembrane region" description="Helical" evidence="11">
    <location>
        <begin position="470"/>
        <end position="491"/>
    </location>
</feature>
<keyword evidence="6" id="KW-0808">Transferase</keyword>
<dbReference type="SUPFAM" id="SSF52794">
    <property type="entry name" value="PTS system IIB component-like"/>
    <property type="match status" value="1"/>
</dbReference>
<reference evidence="13 14" key="1">
    <citation type="journal article" date="2017" name="Genome Announc.">
        <title>Draft Genome Sequence of Romboutsia weinsteinii sp. nov. Strain CCRI-19649(T) Isolated from Surface Water.</title>
        <authorList>
            <person name="Maheux A.F."/>
            <person name="Boudreau D.K."/>
            <person name="Berube E."/>
            <person name="Boissinot M."/>
            <person name="Cantin P."/>
            <person name="Raymond F."/>
            <person name="Corbeil J."/>
            <person name="Omar R.F."/>
            <person name="Bergeron M.G."/>
        </authorList>
    </citation>
    <scope>NUCLEOTIDE SEQUENCE [LARGE SCALE GENOMIC DNA]</scope>
    <source>
        <strain evidence="13 14">CCRI-19649</strain>
    </source>
</reference>
<dbReference type="Gene3D" id="3.40.50.2300">
    <property type="match status" value="1"/>
</dbReference>
<keyword evidence="14" id="KW-1185">Reference proteome</keyword>